<sequence>MPESEARTLVVCLDGTWNDVGSRTNVVRFFEQLMRDEQQLTYYDEGVGIPETGPRRRRLRERIFGGAFGSGLLGNVMQAYRWLSTRFRDGDRIAIVGFSRGAYTARVLASMLGTPGLLRGGDAAAFDAALDAVSLARETRSAPVLPGNWRCETVPVDFLGVWDTVGALGVPTLNLSWPPIGRTRLRFGNTQLPDHVRVARQALAIDEHRADYAPVLWTGAREGADVLQVWFPGCHAQVGGGYPDDALCEISLLWMAAQAAPVVRFRQHIEEPGGGHFAPRRLRLDGSEYLAPTIDAWRDFIGGLYRLFSRRHLRRICVEGLNETVHSTAWDKWSNDPDYRPLNLAHAGREQLHSASDADRSFAGPEVRA</sequence>
<keyword evidence="3" id="KW-1185">Reference proteome</keyword>
<dbReference type="Gene3D" id="3.40.50.1820">
    <property type="entry name" value="alpha/beta hydrolase"/>
    <property type="match status" value="1"/>
</dbReference>
<dbReference type="PANTHER" id="PTHR33840">
    <property type="match status" value="1"/>
</dbReference>
<dbReference type="InterPro" id="IPR029058">
    <property type="entry name" value="AB_hydrolase_fold"/>
</dbReference>
<dbReference type="RefSeq" id="WP_206253767.1">
    <property type="nucleotide sequence ID" value="NZ_CP071060.1"/>
</dbReference>
<proteinExistence type="predicted"/>
<feature type="domain" description="T6SS Phospholipase effector Tle1-like catalytic" evidence="1">
    <location>
        <begin position="7"/>
        <end position="258"/>
    </location>
</feature>
<dbReference type="InterPro" id="IPR018712">
    <property type="entry name" value="Tle1-like_cat"/>
</dbReference>
<dbReference type="Proteomes" id="UP000663570">
    <property type="component" value="Chromosome"/>
</dbReference>
<dbReference type="PANTHER" id="PTHR33840:SF1">
    <property type="entry name" value="TLE1 PHOSPHOLIPASE DOMAIN-CONTAINING PROTEIN"/>
    <property type="match status" value="1"/>
</dbReference>
<dbReference type="EMBL" id="CP071060">
    <property type="protein sequence ID" value="QSI75942.1"/>
    <property type="molecule type" value="Genomic_DNA"/>
</dbReference>
<gene>
    <name evidence="2" type="ORF">JY500_15860</name>
</gene>
<organism evidence="2 3">
    <name type="scientific">Niveibacterium microcysteis</name>
    <dbReference type="NCBI Taxonomy" id="2811415"/>
    <lineage>
        <taxon>Bacteria</taxon>
        <taxon>Pseudomonadati</taxon>
        <taxon>Pseudomonadota</taxon>
        <taxon>Betaproteobacteria</taxon>
        <taxon>Rhodocyclales</taxon>
        <taxon>Rhodocyclaceae</taxon>
        <taxon>Niveibacterium</taxon>
    </lineage>
</organism>
<name>A0ABX7M2E5_9RHOO</name>
<evidence type="ECO:0000313" key="2">
    <source>
        <dbReference type="EMBL" id="QSI75942.1"/>
    </source>
</evidence>
<evidence type="ECO:0000259" key="1">
    <source>
        <dbReference type="Pfam" id="PF09994"/>
    </source>
</evidence>
<dbReference type="SUPFAM" id="SSF53474">
    <property type="entry name" value="alpha/beta-Hydrolases"/>
    <property type="match status" value="1"/>
</dbReference>
<dbReference type="Pfam" id="PF09994">
    <property type="entry name" value="T6SS_Tle1-like_cat"/>
    <property type="match status" value="1"/>
</dbReference>
<accession>A0ABX7M2E5</accession>
<evidence type="ECO:0000313" key="3">
    <source>
        <dbReference type="Proteomes" id="UP000663570"/>
    </source>
</evidence>
<protein>
    <submittedName>
        <fullName evidence="2">DUF2235 domain-containing protein</fullName>
    </submittedName>
</protein>
<reference evidence="2 3" key="1">
    <citation type="submission" date="2021-02" db="EMBL/GenBank/DDBJ databases">
        <title>Niveibacterium changnyeongensis HC41.</title>
        <authorList>
            <person name="Kang M."/>
        </authorList>
    </citation>
    <scope>NUCLEOTIDE SEQUENCE [LARGE SCALE GENOMIC DNA]</scope>
    <source>
        <strain evidence="2 3">HC41</strain>
    </source>
</reference>